<accession>A0AC61YA84</accession>
<sequence>MSYTQFLRLSFGLLFVFSFSSSCSQGKDPRLVEDHQTFLIVKGDSIKIDELKLLSINKDTLPSALSGNITKNDINEIIGEFLNAKIYKEIISADLFVETEKDLNVKNIVIEASDVKQIGVFYVEKNQIHYDFYSLQKAGFSKKTYPYLSNAYCDIPFMFFFERYDLKKHNHAMIGFALKKSELPDYDELDTYEIEKDSLYLIANKFFDDYIKK</sequence>
<dbReference type="Proteomes" id="UP000356253">
    <property type="component" value="Unassembled WGS sequence"/>
</dbReference>
<reference evidence="1" key="1">
    <citation type="submission" date="2019-09" db="EMBL/GenBank/DDBJ databases">
        <authorList>
            <person name="Rodrigo-Torres L."/>
            <person name="Arahal R. D."/>
            <person name="Lucena T."/>
        </authorList>
    </citation>
    <scope>NUCLEOTIDE SEQUENCE</scope>
    <source>
        <strain evidence="1">ISS653</strain>
    </source>
</reference>
<evidence type="ECO:0000313" key="1">
    <source>
        <dbReference type="EMBL" id="VVV01105.1"/>
    </source>
</evidence>
<comment type="caution">
    <text evidence="1">The sequence shown here is derived from an EMBL/GenBank/DDBJ whole genome shotgun (WGS) entry which is preliminary data.</text>
</comment>
<proteinExistence type="predicted"/>
<evidence type="ECO:0000313" key="2">
    <source>
        <dbReference type="Proteomes" id="UP000356253"/>
    </source>
</evidence>
<organism evidence="1 2">
    <name type="scientific">Mesonia oceanica</name>
    <dbReference type="NCBI Taxonomy" id="2687242"/>
    <lineage>
        <taxon>Bacteria</taxon>
        <taxon>Pseudomonadati</taxon>
        <taxon>Bacteroidota</taxon>
        <taxon>Flavobacteriia</taxon>
        <taxon>Flavobacteriales</taxon>
        <taxon>Flavobacteriaceae</taxon>
        <taxon>Mesonia</taxon>
    </lineage>
</organism>
<name>A0AC61YA84_9FLAO</name>
<keyword evidence="2" id="KW-1185">Reference proteome</keyword>
<dbReference type="EMBL" id="CABVMM010000009">
    <property type="protein sequence ID" value="VVV01105.1"/>
    <property type="molecule type" value="Genomic_DNA"/>
</dbReference>
<gene>
    <name evidence="1" type="ORF">FVB9532_02384</name>
</gene>
<protein>
    <submittedName>
        <fullName evidence="1">Uncharacterized protein</fullName>
    </submittedName>
</protein>